<reference evidence="1" key="1">
    <citation type="journal article" date="2021" name="Nat. Commun.">
        <title>Genetic determinants of endophytism in the Arabidopsis root mycobiome.</title>
        <authorList>
            <person name="Mesny F."/>
            <person name="Miyauchi S."/>
            <person name="Thiergart T."/>
            <person name="Pickel B."/>
            <person name="Atanasova L."/>
            <person name="Karlsson M."/>
            <person name="Huettel B."/>
            <person name="Barry K.W."/>
            <person name="Haridas S."/>
            <person name="Chen C."/>
            <person name="Bauer D."/>
            <person name="Andreopoulos W."/>
            <person name="Pangilinan J."/>
            <person name="LaButti K."/>
            <person name="Riley R."/>
            <person name="Lipzen A."/>
            <person name="Clum A."/>
            <person name="Drula E."/>
            <person name="Henrissat B."/>
            <person name="Kohler A."/>
            <person name="Grigoriev I.V."/>
            <person name="Martin F.M."/>
            <person name="Hacquard S."/>
        </authorList>
    </citation>
    <scope>NUCLEOTIDE SEQUENCE</scope>
    <source>
        <strain evidence="1">FSSC 5 MPI-SDFR-AT-0091</strain>
    </source>
</reference>
<sequence>MKRIWRKEEAEAVARNLAVTIEQVSMSPLTIKVEIKNNSTMPITFINDSTPLDPEAFGPGLFHITPDNLSIVNFGNRVLPPRSESFHSSNWTFIELSPGMAMSDAVTILAENPTRKKEWTKVLLVADKVKMQMKGNWEGLWAKTRRGTMKLIDRYGWHYLSRPATFESNIIELELQ</sequence>
<organism evidence="1 2">
    <name type="scientific">Fusarium solani</name>
    <name type="common">Filamentous fungus</name>
    <dbReference type="NCBI Taxonomy" id="169388"/>
    <lineage>
        <taxon>Eukaryota</taxon>
        <taxon>Fungi</taxon>
        <taxon>Dikarya</taxon>
        <taxon>Ascomycota</taxon>
        <taxon>Pezizomycotina</taxon>
        <taxon>Sordariomycetes</taxon>
        <taxon>Hypocreomycetidae</taxon>
        <taxon>Hypocreales</taxon>
        <taxon>Nectriaceae</taxon>
        <taxon>Fusarium</taxon>
        <taxon>Fusarium solani species complex</taxon>
    </lineage>
</organism>
<dbReference type="EMBL" id="JAGTJS010000003">
    <property type="protein sequence ID" value="KAH7272994.1"/>
    <property type="molecule type" value="Genomic_DNA"/>
</dbReference>
<proteinExistence type="predicted"/>
<evidence type="ECO:0000313" key="1">
    <source>
        <dbReference type="EMBL" id="KAH7272994.1"/>
    </source>
</evidence>
<protein>
    <submittedName>
        <fullName evidence="1">Uncharacterized protein</fullName>
    </submittedName>
</protein>
<dbReference type="OrthoDB" id="4664297at2759"/>
<name>A0A9P9RBR5_FUSSL</name>
<gene>
    <name evidence="1" type="ORF">B0J15DRAFT_543574</name>
</gene>
<evidence type="ECO:0000313" key="2">
    <source>
        <dbReference type="Proteomes" id="UP000736672"/>
    </source>
</evidence>
<accession>A0A9P9RBR5</accession>
<keyword evidence="2" id="KW-1185">Reference proteome</keyword>
<dbReference type="AlphaFoldDB" id="A0A9P9RBR5"/>
<comment type="caution">
    <text evidence="1">The sequence shown here is derived from an EMBL/GenBank/DDBJ whole genome shotgun (WGS) entry which is preliminary data.</text>
</comment>
<dbReference type="Proteomes" id="UP000736672">
    <property type="component" value="Unassembled WGS sequence"/>
</dbReference>